<reference evidence="7 8" key="1">
    <citation type="submission" date="2024-10" db="EMBL/GenBank/DDBJ databases">
        <title>Updated reference genomes for cyclostephanoid diatoms.</title>
        <authorList>
            <person name="Roberts W.R."/>
            <person name="Alverson A.J."/>
        </authorList>
    </citation>
    <scope>NUCLEOTIDE SEQUENCE [LARGE SCALE GENOMIC DNA]</scope>
    <source>
        <strain evidence="7 8">AJA232-27</strain>
    </source>
</reference>
<dbReference type="GO" id="GO:0016787">
    <property type="term" value="F:hydrolase activity"/>
    <property type="evidence" value="ECO:0007669"/>
    <property type="project" value="UniProtKB-KW"/>
</dbReference>
<comment type="function">
    <text evidence="5">Small GTPase required for proper localization of RNA polymerase II and III (RNAPII and RNAPIII). May act at an RNAP assembly step prior to nuclear import.</text>
</comment>
<feature type="compositionally biased region" description="Acidic residues" evidence="6">
    <location>
        <begin position="251"/>
        <end position="261"/>
    </location>
</feature>
<dbReference type="InterPro" id="IPR004130">
    <property type="entry name" value="Gpn"/>
</dbReference>
<evidence type="ECO:0000256" key="2">
    <source>
        <dbReference type="ARBA" id="ARBA00022741"/>
    </source>
</evidence>
<dbReference type="Pfam" id="PF03029">
    <property type="entry name" value="ATP_bind_1"/>
    <property type="match status" value="2"/>
</dbReference>
<evidence type="ECO:0000256" key="3">
    <source>
        <dbReference type="ARBA" id="ARBA00022801"/>
    </source>
</evidence>
<name>A0ABD3M089_9STRA</name>
<keyword evidence="3 5" id="KW-0378">Hydrolase</keyword>
<organism evidence="7 8">
    <name type="scientific">Discostella pseudostelligera</name>
    <dbReference type="NCBI Taxonomy" id="259834"/>
    <lineage>
        <taxon>Eukaryota</taxon>
        <taxon>Sar</taxon>
        <taxon>Stramenopiles</taxon>
        <taxon>Ochrophyta</taxon>
        <taxon>Bacillariophyta</taxon>
        <taxon>Coscinodiscophyceae</taxon>
        <taxon>Thalassiosirophycidae</taxon>
        <taxon>Stephanodiscales</taxon>
        <taxon>Stephanodiscaceae</taxon>
        <taxon>Discostella</taxon>
    </lineage>
</organism>
<dbReference type="PANTHER" id="PTHR21231:SF3">
    <property type="entry name" value="GPN-LOOP GTPASE 2"/>
    <property type="match status" value="1"/>
</dbReference>
<comment type="subunit">
    <text evidence="5">Binds to RNA polymerase II (RNAPII).</text>
</comment>
<feature type="compositionally biased region" description="Low complexity" evidence="6">
    <location>
        <begin position="46"/>
        <end position="59"/>
    </location>
</feature>
<keyword evidence="8" id="KW-1185">Reference proteome</keyword>
<dbReference type="GO" id="GO:0005525">
    <property type="term" value="F:GTP binding"/>
    <property type="evidence" value="ECO:0007669"/>
    <property type="project" value="UniProtKB-KW"/>
</dbReference>
<dbReference type="EMBL" id="JALLBG020000266">
    <property type="protein sequence ID" value="KAL3757420.1"/>
    <property type="molecule type" value="Genomic_DNA"/>
</dbReference>
<accession>A0ABD3M089</accession>
<dbReference type="AlphaFoldDB" id="A0ABD3M089"/>
<comment type="similarity">
    <text evidence="1 5">Belongs to the GPN-loop GTPase family.</text>
</comment>
<dbReference type="SUPFAM" id="SSF52540">
    <property type="entry name" value="P-loop containing nucleoside triphosphate hydrolases"/>
    <property type="match status" value="1"/>
</dbReference>
<keyword evidence="2 5" id="KW-0547">Nucleotide-binding</keyword>
<keyword evidence="4 5" id="KW-0342">GTP-binding</keyword>
<evidence type="ECO:0000256" key="6">
    <source>
        <dbReference type="SAM" id="MobiDB-lite"/>
    </source>
</evidence>
<dbReference type="InterPro" id="IPR027417">
    <property type="entry name" value="P-loop_NTPase"/>
</dbReference>
<protein>
    <recommendedName>
        <fullName evidence="5">GPN-loop GTPase 2</fullName>
    </recommendedName>
</protein>
<sequence>MVLYGQIVIGAPGSGKTTYCNGMQQYLQLLGRECHVVNLDPANEVPPSSSLPTTSTGNYDDVDVHDVDENDNAKAKDQIGESGDVGNSQLPYETILDVCQDIISLDSVMSELNLGPNGGLLYCMEYIEHHLGTVLQLLKERLGIIEGSSGGEGAYLLFDLPGQIELTAHSNVVSRIAQRLVRELDLRLVCVQLVDAAVCCTDVSKFIGAALVCTASMMRLELPCVNILSKMDLLQMSSSMGHRVKEREERDNDSDSGYNDDYDDSPLPFNLEFFTQCHDLHRLVDYLDSNPMEYMANDNNNSSSGGLGADPSLDYMEDPEYKKAQARTRSSNFSRKYRKLHMELCEVIEDFSLLSFLPLAIQDAESVGRVVARVDKCNGYVFLQDNQLGAERGGVGGSKNNNNMQNMFSSAIVADSEWGTGVLADVQEKYLGEIMFKEDISELRKR</sequence>
<dbReference type="Gene3D" id="3.40.50.300">
    <property type="entry name" value="P-loop containing nucleotide triphosphate hydrolases"/>
    <property type="match status" value="1"/>
</dbReference>
<proteinExistence type="inferred from homology"/>
<feature type="region of interest" description="Disordered" evidence="6">
    <location>
        <begin position="41"/>
        <end position="65"/>
    </location>
</feature>
<evidence type="ECO:0000313" key="8">
    <source>
        <dbReference type="Proteomes" id="UP001530293"/>
    </source>
</evidence>
<dbReference type="Proteomes" id="UP001530293">
    <property type="component" value="Unassembled WGS sequence"/>
</dbReference>
<comment type="caution">
    <text evidence="7">The sequence shown here is derived from an EMBL/GenBank/DDBJ whole genome shotgun (WGS) entry which is preliminary data.</text>
</comment>
<feature type="region of interest" description="Disordered" evidence="6">
    <location>
        <begin position="239"/>
        <end position="261"/>
    </location>
</feature>
<evidence type="ECO:0000256" key="4">
    <source>
        <dbReference type="ARBA" id="ARBA00023134"/>
    </source>
</evidence>
<dbReference type="PANTHER" id="PTHR21231">
    <property type="entry name" value="XPA-BINDING PROTEIN 1-RELATED"/>
    <property type="match status" value="1"/>
</dbReference>
<gene>
    <name evidence="7" type="ORF">ACHAWU_005151</name>
</gene>
<evidence type="ECO:0000313" key="7">
    <source>
        <dbReference type="EMBL" id="KAL3757420.1"/>
    </source>
</evidence>
<evidence type="ECO:0000256" key="5">
    <source>
        <dbReference type="RuleBase" id="RU365059"/>
    </source>
</evidence>
<evidence type="ECO:0000256" key="1">
    <source>
        <dbReference type="ARBA" id="ARBA00005290"/>
    </source>
</evidence>